<dbReference type="SMART" id="SM00248">
    <property type="entry name" value="ANK"/>
    <property type="match status" value="12"/>
</dbReference>
<feature type="repeat" description="ANK" evidence="3">
    <location>
        <begin position="244"/>
        <end position="276"/>
    </location>
</feature>
<organism evidence="4 5">
    <name type="scientific">Meganyctiphanes norvegica</name>
    <name type="common">Northern krill</name>
    <name type="synonym">Thysanopoda norvegica</name>
    <dbReference type="NCBI Taxonomy" id="48144"/>
    <lineage>
        <taxon>Eukaryota</taxon>
        <taxon>Metazoa</taxon>
        <taxon>Ecdysozoa</taxon>
        <taxon>Arthropoda</taxon>
        <taxon>Crustacea</taxon>
        <taxon>Multicrustacea</taxon>
        <taxon>Malacostraca</taxon>
        <taxon>Eumalacostraca</taxon>
        <taxon>Eucarida</taxon>
        <taxon>Euphausiacea</taxon>
        <taxon>Euphausiidae</taxon>
        <taxon>Meganyctiphanes</taxon>
    </lineage>
</organism>
<dbReference type="Pfam" id="PF00023">
    <property type="entry name" value="Ank"/>
    <property type="match status" value="1"/>
</dbReference>
<dbReference type="PROSITE" id="PS50088">
    <property type="entry name" value="ANK_REPEAT"/>
    <property type="match status" value="8"/>
</dbReference>
<accession>A0AAV2Q7Y4</accession>
<dbReference type="PANTHER" id="PTHR24171:SF8">
    <property type="entry name" value="BRCA1-ASSOCIATED RING DOMAIN PROTEIN 1"/>
    <property type="match status" value="1"/>
</dbReference>
<feature type="repeat" description="ANK" evidence="3">
    <location>
        <begin position="101"/>
        <end position="137"/>
    </location>
</feature>
<evidence type="ECO:0000313" key="4">
    <source>
        <dbReference type="EMBL" id="CAL4073800.1"/>
    </source>
</evidence>
<evidence type="ECO:0000256" key="1">
    <source>
        <dbReference type="ARBA" id="ARBA00022737"/>
    </source>
</evidence>
<proteinExistence type="predicted"/>
<comment type="caution">
    <text evidence="4">The sequence shown here is derived from an EMBL/GenBank/DDBJ whole genome shotgun (WGS) entry which is preliminary data.</text>
</comment>
<name>A0AAV2Q7Y4_MEGNR</name>
<dbReference type="Pfam" id="PF12796">
    <property type="entry name" value="Ank_2"/>
    <property type="match status" value="3"/>
</dbReference>
<dbReference type="InterPro" id="IPR036770">
    <property type="entry name" value="Ankyrin_rpt-contain_sf"/>
</dbReference>
<dbReference type="PROSITE" id="PS50297">
    <property type="entry name" value="ANK_REP_REGION"/>
    <property type="match status" value="5"/>
</dbReference>
<dbReference type="InterPro" id="IPR002110">
    <property type="entry name" value="Ankyrin_rpt"/>
</dbReference>
<dbReference type="Gene3D" id="1.25.40.20">
    <property type="entry name" value="Ankyrin repeat-containing domain"/>
    <property type="match status" value="3"/>
</dbReference>
<dbReference type="EMBL" id="CAXKWB010004467">
    <property type="protein sequence ID" value="CAL4073800.1"/>
    <property type="molecule type" value="Genomic_DNA"/>
</dbReference>
<feature type="repeat" description="ANK" evidence="3">
    <location>
        <begin position="373"/>
        <end position="405"/>
    </location>
</feature>
<evidence type="ECO:0000256" key="2">
    <source>
        <dbReference type="ARBA" id="ARBA00023043"/>
    </source>
</evidence>
<dbReference type="Proteomes" id="UP001497623">
    <property type="component" value="Unassembled WGS sequence"/>
</dbReference>
<feature type="repeat" description="ANK" evidence="3">
    <location>
        <begin position="474"/>
        <end position="506"/>
    </location>
</feature>
<feature type="repeat" description="ANK" evidence="3">
    <location>
        <begin position="171"/>
        <end position="203"/>
    </location>
</feature>
<dbReference type="GO" id="GO:0031436">
    <property type="term" value="C:BRCA1-BARD1 complex"/>
    <property type="evidence" value="ECO:0007669"/>
    <property type="project" value="TreeGrafter"/>
</dbReference>
<dbReference type="GO" id="GO:0085020">
    <property type="term" value="P:protein K6-linked ubiquitination"/>
    <property type="evidence" value="ECO:0007669"/>
    <property type="project" value="TreeGrafter"/>
</dbReference>
<keyword evidence="5" id="KW-1185">Reference proteome</keyword>
<feature type="repeat" description="ANK" evidence="3">
    <location>
        <begin position="277"/>
        <end position="309"/>
    </location>
</feature>
<dbReference type="PANTHER" id="PTHR24171">
    <property type="entry name" value="ANKYRIN REPEAT DOMAIN-CONTAINING PROTEIN 39-RELATED"/>
    <property type="match status" value="1"/>
</dbReference>
<evidence type="ECO:0000256" key="3">
    <source>
        <dbReference type="PROSITE-ProRule" id="PRU00023"/>
    </source>
</evidence>
<dbReference type="SUPFAM" id="SSF48403">
    <property type="entry name" value="Ankyrin repeat"/>
    <property type="match status" value="2"/>
</dbReference>
<evidence type="ECO:0000313" key="5">
    <source>
        <dbReference type="Proteomes" id="UP001497623"/>
    </source>
</evidence>
<sequence>MRLYTMECKEKLLRPQFNNQGAMSPQTANTETTTENEMKMLNDMFSNDNNNHTEENTCTANDLKTSFIKLPTKYRSTNRLELDTITNLIDNGLDPNLPLPDGQTPITFIINKATSHRWVDMVKLLLEKGASPHVKDALGRPLLSLLAPSGNLALISLAIQSGADINVPGPGGETPLLTSVHYRKIESIRYFLSAGSDPNVCSDDGNSALMWALISQNGLGKQRVITCVKILLEHGAAANFQNSKGDTPLMAATLIGETEVISLLVAYGADTNVRNIDGESALQVSVRFEQEGVVRKLLKCGANPDIMDNTGCLPLMEATSDSIIYLLLMNNANPNIVDIDGNSSLHFHARTGSPELCLALLEYGAAAEPLNKNGDTPFQLAVRSRSQQTINVLLDRGCNAASINFIGVSIVQDAIIPYGFYNTHNIFSKITSERMITELLGFIREEGATVPKEVSMLVQQLLEQGAEADHFGEAGVTPLMLAAAIGDYALTDILVSAGAPVNAVDDWGRSALAYACKLGHFKVVDFLLYHGSFVNTMDNSGNLPIFYAAQYSHDDIVQMLIVELAFFYVSYHCNG</sequence>
<dbReference type="GO" id="GO:0070531">
    <property type="term" value="C:BRCA1-A complex"/>
    <property type="evidence" value="ECO:0007669"/>
    <property type="project" value="TreeGrafter"/>
</dbReference>
<gene>
    <name evidence="4" type="ORF">MNOR_LOCUS9287</name>
</gene>
<dbReference type="AlphaFoldDB" id="A0AAV2Q7Y4"/>
<protein>
    <submittedName>
        <fullName evidence="4">Uncharacterized protein</fullName>
    </submittedName>
</protein>
<dbReference type="GO" id="GO:0004842">
    <property type="term" value="F:ubiquitin-protein transferase activity"/>
    <property type="evidence" value="ECO:0007669"/>
    <property type="project" value="TreeGrafter"/>
</dbReference>
<reference evidence="4 5" key="1">
    <citation type="submission" date="2024-05" db="EMBL/GenBank/DDBJ databases">
        <authorList>
            <person name="Wallberg A."/>
        </authorList>
    </citation>
    <scope>NUCLEOTIDE SEQUENCE [LARGE SCALE GENOMIC DNA]</scope>
</reference>
<keyword evidence="2 3" id="KW-0040">ANK repeat</keyword>
<feature type="repeat" description="ANK" evidence="3">
    <location>
        <begin position="507"/>
        <end position="539"/>
    </location>
</feature>
<feature type="repeat" description="ANK" evidence="3">
    <location>
        <begin position="340"/>
        <end position="372"/>
    </location>
</feature>
<keyword evidence="1" id="KW-0677">Repeat</keyword>